<proteinExistence type="predicted"/>
<reference evidence="6 7" key="1">
    <citation type="journal article" date="2012" name="Genome Biol.">
        <title>Genome and low-iron response of an oceanic diatom adapted to chronic iron limitation.</title>
        <authorList>
            <person name="Lommer M."/>
            <person name="Specht M."/>
            <person name="Roy A.S."/>
            <person name="Kraemer L."/>
            <person name="Andreson R."/>
            <person name="Gutowska M.A."/>
            <person name="Wolf J."/>
            <person name="Bergner S.V."/>
            <person name="Schilhabel M.B."/>
            <person name="Klostermeier U.C."/>
            <person name="Beiko R.G."/>
            <person name="Rosenstiel P."/>
            <person name="Hippler M."/>
            <person name="Laroche J."/>
        </authorList>
    </citation>
    <scope>NUCLEOTIDE SEQUENCE [LARGE SCALE GENOMIC DNA]</scope>
    <source>
        <strain evidence="6 7">CCMP1005</strain>
    </source>
</reference>
<evidence type="ECO:0000256" key="1">
    <source>
        <dbReference type="ARBA" id="ARBA00022723"/>
    </source>
</evidence>
<evidence type="ECO:0000256" key="3">
    <source>
        <dbReference type="ARBA" id="ARBA00022833"/>
    </source>
</evidence>
<dbReference type="Gene3D" id="6.10.140.2220">
    <property type="match status" value="1"/>
</dbReference>
<dbReference type="InterPro" id="IPR002893">
    <property type="entry name" value="Znf_MYND"/>
</dbReference>
<evidence type="ECO:0000259" key="5">
    <source>
        <dbReference type="PROSITE" id="PS50865"/>
    </source>
</evidence>
<dbReference type="Gene3D" id="1.25.40.20">
    <property type="entry name" value="Ankyrin repeat-containing domain"/>
    <property type="match status" value="1"/>
</dbReference>
<dbReference type="eggNOG" id="ENOG502SRJG">
    <property type="taxonomic scope" value="Eukaryota"/>
</dbReference>
<keyword evidence="3" id="KW-0862">Zinc</keyword>
<dbReference type="AlphaFoldDB" id="K0SIY6"/>
<dbReference type="OrthoDB" id="45188at2759"/>
<comment type="caution">
    <text evidence="6">The sequence shown here is derived from an EMBL/GenBank/DDBJ whole genome shotgun (WGS) entry which is preliminary data.</text>
</comment>
<evidence type="ECO:0000256" key="4">
    <source>
        <dbReference type="PROSITE-ProRule" id="PRU00134"/>
    </source>
</evidence>
<gene>
    <name evidence="6" type="ORF">THAOC_14272</name>
</gene>
<feature type="domain" description="MYND-type" evidence="5">
    <location>
        <begin position="404"/>
        <end position="443"/>
    </location>
</feature>
<dbReference type="Pfam" id="PF01753">
    <property type="entry name" value="zf-MYND"/>
    <property type="match status" value="1"/>
</dbReference>
<dbReference type="InterPro" id="IPR036770">
    <property type="entry name" value="Ankyrin_rpt-contain_sf"/>
</dbReference>
<organism evidence="6 7">
    <name type="scientific">Thalassiosira oceanica</name>
    <name type="common">Marine diatom</name>
    <dbReference type="NCBI Taxonomy" id="159749"/>
    <lineage>
        <taxon>Eukaryota</taxon>
        <taxon>Sar</taxon>
        <taxon>Stramenopiles</taxon>
        <taxon>Ochrophyta</taxon>
        <taxon>Bacillariophyta</taxon>
        <taxon>Coscinodiscophyceae</taxon>
        <taxon>Thalassiosirophycidae</taxon>
        <taxon>Thalassiosirales</taxon>
        <taxon>Thalassiosiraceae</taxon>
        <taxon>Thalassiosira</taxon>
    </lineage>
</organism>
<protein>
    <recommendedName>
        <fullName evidence="5">MYND-type domain-containing protein</fullName>
    </recommendedName>
</protein>
<dbReference type="Proteomes" id="UP000266841">
    <property type="component" value="Unassembled WGS sequence"/>
</dbReference>
<name>K0SIY6_THAOC</name>
<evidence type="ECO:0000256" key="2">
    <source>
        <dbReference type="ARBA" id="ARBA00022771"/>
    </source>
</evidence>
<dbReference type="SUPFAM" id="SSF48403">
    <property type="entry name" value="Ankyrin repeat"/>
    <property type="match status" value="1"/>
</dbReference>
<dbReference type="EMBL" id="AGNL01016651">
    <property type="protein sequence ID" value="EJK64939.1"/>
    <property type="molecule type" value="Genomic_DNA"/>
</dbReference>
<keyword evidence="7" id="KW-1185">Reference proteome</keyword>
<evidence type="ECO:0000313" key="6">
    <source>
        <dbReference type="EMBL" id="EJK64939.1"/>
    </source>
</evidence>
<keyword evidence="2 4" id="KW-0863">Zinc-finger</keyword>
<dbReference type="PROSITE" id="PS01360">
    <property type="entry name" value="ZF_MYND_1"/>
    <property type="match status" value="1"/>
</dbReference>
<dbReference type="SUPFAM" id="SSF144232">
    <property type="entry name" value="HIT/MYND zinc finger-like"/>
    <property type="match status" value="1"/>
</dbReference>
<dbReference type="PROSITE" id="PS50865">
    <property type="entry name" value="ZF_MYND_2"/>
    <property type="match status" value="1"/>
</dbReference>
<keyword evidence="1" id="KW-0479">Metal-binding</keyword>
<evidence type="ECO:0000313" key="7">
    <source>
        <dbReference type="Proteomes" id="UP000266841"/>
    </source>
</evidence>
<sequence>MSIGRQTRNKAVEKRNLMSHYRPHSRFDADRLNASRDSADRAVGQLEHLPYFEKRAAIRLLLSDIGVDVARDDADPVGDGDQRPITTVEGRDVARHLFATGGDIYECFNGGHVSTFAIACSSGQLGPVRRAIDEAARGASGPCSRNSAFQSMIEKRETSMRLSPLLMVVALSKNMTVVSTTSGPQFSKLAKLLLKRGASPVAKDVTGKTACHYGAGAMGTPTTVEIVGMCAEATRSHHLYSRDVELHGLNKAKMNGMVGVVGGYDVDTGRRSVYLSEENREVLVKLENLKLVEDNTSSVAPYPPLVNIKDKMGTVALQELVMPESFTGLTRPPGISDPAVTAAFLLKHGADIYLEDVDGVSPFRMVSGYGQLIGEHGVARVIMDHARHVGKEGTKARKRGELKCWNCDKDLSKDAPRCSKCNVARYCNRDCQVAHWKSHKAKCKELSASKQGVRLEHPSVMSDGLHRAAVSFRTGRMAESGSYAKPRGVGFDKKFVVKVQAAGETAPMMVYDETRQCQFDINWGQKGFGEILAAVRSEPAWQGRKTFMKASFGKDGVCTMFPDRAGVKSHYTW</sequence>
<dbReference type="GO" id="GO:0008270">
    <property type="term" value="F:zinc ion binding"/>
    <property type="evidence" value="ECO:0007669"/>
    <property type="project" value="UniProtKB-KW"/>
</dbReference>
<accession>K0SIY6</accession>